<evidence type="ECO:0000313" key="1">
    <source>
        <dbReference type="EMBL" id="CAH0991890.1"/>
    </source>
</evidence>
<protein>
    <recommendedName>
        <fullName evidence="3">Lipoprotein</fullName>
    </recommendedName>
</protein>
<reference evidence="1" key="1">
    <citation type="submission" date="2021-12" db="EMBL/GenBank/DDBJ databases">
        <authorList>
            <person name="Rodrigo-Torres L."/>
            <person name="Arahal R. D."/>
            <person name="Lucena T."/>
        </authorList>
    </citation>
    <scope>NUCLEOTIDE SEQUENCE</scope>
    <source>
        <strain evidence="1">CECT 8267</strain>
    </source>
</reference>
<accession>A0ABM9AFB4</accession>
<keyword evidence="2" id="KW-1185">Reference proteome</keyword>
<evidence type="ECO:0000313" key="2">
    <source>
        <dbReference type="Proteomes" id="UP000838100"/>
    </source>
</evidence>
<dbReference type="Proteomes" id="UP000838100">
    <property type="component" value="Unassembled WGS sequence"/>
</dbReference>
<evidence type="ECO:0008006" key="3">
    <source>
        <dbReference type="Google" id="ProtNLM"/>
    </source>
</evidence>
<gene>
    <name evidence="1" type="ORF">SIN8267_02005</name>
</gene>
<sequence length="234" mass="26234">MNRKSLLLVTSFIMVLLQGCSTIKTNELTIDESSVLQDKSVTITRYSEKPSFMAQTPVNVQFGMLGVATAISNGNAMIEKNEIADPAVDIAEKLAQGLQDNHNMKFSYNDSVYTDTNEIPALLEKHSEYDFILDVRTVNWNSIYFPSDWDSYRVFYTAHARLIDTHSGAVVAEELCQHIPEYEDTNLAPSYKDLENGDGLREELGKSVTYCVDRIQAMAKLKSVVTTEQKVTAN</sequence>
<dbReference type="EMBL" id="CAKLPX010000002">
    <property type="protein sequence ID" value="CAH0991890.1"/>
    <property type="molecule type" value="Genomic_DNA"/>
</dbReference>
<dbReference type="PROSITE" id="PS51257">
    <property type="entry name" value="PROKAR_LIPOPROTEIN"/>
    <property type="match status" value="1"/>
</dbReference>
<dbReference type="RefSeq" id="WP_237444590.1">
    <property type="nucleotide sequence ID" value="NZ_CAKLPX010000002.1"/>
</dbReference>
<proteinExistence type="predicted"/>
<name>A0ABM9AFB4_9GAMM</name>
<comment type="caution">
    <text evidence="1">The sequence shown here is derived from an EMBL/GenBank/DDBJ whole genome shotgun (WGS) entry which is preliminary data.</text>
</comment>
<organism evidence="1 2">
    <name type="scientific">Sinobacterium norvegicum</name>
    <dbReference type="NCBI Taxonomy" id="1641715"/>
    <lineage>
        <taxon>Bacteria</taxon>
        <taxon>Pseudomonadati</taxon>
        <taxon>Pseudomonadota</taxon>
        <taxon>Gammaproteobacteria</taxon>
        <taxon>Cellvibrionales</taxon>
        <taxon>Spongiibacteraceae</taxon>
        <taxon>Sinobacterium</taxon>
    </lineage>
</organism>